<reference evidence="6 7" key="1">
    <citation type="journal article" date="2015" name="Mol. Plant Microbe Interact.">
        <title>Comparative Genomic Analysis of Pseudomonas chlororaphis PCL1606 Reveals New Insight into Antifungal Compounds Involved in Biocontrol.</title>
        <authorList>
            <person name="Calderon C.E."/>
            <person name="Ramos C."/>
            <person name="de Vicente A."/>
            <person name="Cazorla F.M."/>
        </authorList>
    </citation>
    <scope>NUCLEOTIDE SEQUENCE [LARGE SCALE GENOMIC DNA]</scope>
    <source>
        <strain evidence="6 7">PCL1606</strain>
    </source>
</reference>
<evidence type="ECO:0000256" key="4">
    <source>
        <dbReference type="ARBA" id="ARBA00022857"/>
    </source>
</evidence>
<accession>A0A0D5XVC5</accession>
<dbReference type="Pfam" id="PF13450">
    <property type="entry name" value="NAD_binding_8"/>
    <property type="match status" value="1"/>
</dbReference>
<dbReference type="PANTHER" id="PTHR46091">
    <property type="entry name" value="BLR7054 PROTEIN"/>
    <property type="match status" value="1"/>
</dbReference>
<dbReference type="SUPFAM" id="SSF51905">
    <property type="entry name" value="FAD/NAD(P)-binding domain"/>
    <property type="match status" value="1"/>
</dbReference>
<proteinExistence type="predicted"/>
<dbReference type="KEGG" id="pcz:PCL1606_11690"/>
<dbReference type="PANTHER" id="PTHR46091:SF3">
    <property type="entry name" value="AMINE OXIDASE DOMAIN-CONTAINING PROTEIN"/>
    <property type="match status" value="1"/>
</dbReference>
<protein>
    <submittedName>
        <fullName evidence="6">FAD dependent oxidoreductase domain protein</fullName>
    </submittedName>
</protein>
<dbReference type="EMBL" id="CP011110">
    <property type="protein sequence ID" value="AKA22624.1"/>
    <property type="molecule type" value="Genomic_DNA"/>
</dbReference>
<gene>
    <name evidence="6" type="ORF">PCL1606_11690</name>
</gene>
<keyword evidence="5" id="KW-0520">NAD</keyword>
<dbReference type="Proteomes" id="UP000032748">
    <property type="component" value="Chromosome"/>
</dbReference>
<dbReference type="OrthoDB" id="9774675at2"/>
<dbReference type="Gene3D" id="3.50.50.60">
    <property type="entry name" value="FAD/NAD(P)-binding domain"/>
    <property type="match status" value="2"/>
</dbReference>
<dbReference type="PATRIC" id="fig|587753.10.peg.1162"/>
<evidence type="ECO:0000256" key="1">
    <source>
        <dbReference type="ARBA" id="ARBA00022630"/>
    </source>
</evidence>
<evidence type="ECO:0000256" key="3">
    <source>
        <dbReference type="ARBA" id="ARBA00022827"/>
    </source>
</evidence>
<evidence type="ECO:0000313" key="6">
    <source>
        <dbReference type="EMBL" id="AKA22624.1"/>
    </source>
</evidence>
<sequence>MSQPSWDAIFVGAGITSLACAAMLVKRNPGVRLLVIDKHIVVGGYASTFSRPKQDAVFDCSLHKLSGMAEGGNLIRILRDLELTQALELVYPRDYFCAYQDGNTLPLANDADEAQRQLAERFPHQAEAIATFFEHVRTYGRNGYYQFQMLDGTFEPDMAQLRFAHRHLKHKTVRQALHELFDDPYLIEILAAPGIYVGGYSEDLGYLYYLHVVYATLNRGNAYVAGSSQLLSNLLAQRIEQAGGQVLLSTRVDGVLTDGQGNATGVRTNRGVFHSSRVYINASPHYAVQQLFAADVELAATREKLSALKPARSTTTVYLVTDLPPEQLGLEHSESMLFARDPAAGAELRMAAEASGYEADLSERAFWEMSPIEVTNYHALDPTAGLVVCINVLDSIAHWPKRRTAEYRAKKQRAGEVLVERLLSQVPQLRGHVLHTEVATPHTYVRFTNNTDGSGYGAMVGTDLKGHVFHHGFPVRGVQFLSAWVAGPSYEAAFGYAEMKARQWRRA</sequence>
<evidence type="ECO:0000256" key="2">
    <source>
        <dbReference type="ARBA" id="ARBA00022729"/>
    </source>
</evidence>
<dbReference type="InterPro" id="IPR036188">
    <property type="entry name" value="FAD/NAD-bd_sf"/>
</dbReference>
<evidence type="ECO:0000313" key="7">
    <source>
        <dbReference type="Proteomes" id="UP000032748"/>
    </source>
</evidence>
<dbReference type="AlphaFoldDB" id="A0A0D5XVC5"/>
<name>A0A0D5XVC5_9PSED</name>
<evidence type="ECO:0000256" key="5">
    <source>
        <dbReference type="ARBA" id="ARBA00023027"/>
    </source>
</evidence>
<keyword evidence="3" id="KW-0274">FAD</keyword>
<dbReference type="InterPro" id="IPR052206">
    <property type="entry name" value="Retinol_saturase"/>
</dbReference>
<organism evidence="6 7">
    <name type="scientific">Pseudomonas chlororaphis</name>
    <dbReference type="NCBI Taxonomy" id="587753"/>
    <lineage>
        <taxon>Bacteria</taxon>
        <taxon>Pseudomonadati</taxon>
        <taxon>Pseudomonadota</taxon>
        <taxon>Gammaproteobacteria</taxon>
        <taxon>Pseudomonadales</taxon>
        <taxon>Pseudomonadaceae</taxon>
        <taxon>Pseudomonas</taxon>
    </lineage>
</organism>
<keyword evidence="4" id="KW-0521">NADP</keyword>
<keyword evidence="1" id="KW-0285">Flavoprotein</keyword>
<dbReference type="RefSeq" id="WP_045881367.1">
    <property type="nucleotide sequence ID" value="NZ_CP011110.1"/>
</dbReference>
<keyword evidence="2" id="KW-0732">Signal</keyword>